<keyword evidence="1" id="KW-1133">Transmembrane helix</keyword>
<reference evidence="2 3" key="1">
    <citation type="submission" date="2021-02" db="EMBL/GenBank/DDBJ databases">
        <title>Niveibacterium changnyeongensis HC41.</title>
        <authorList>
            <person name="Kang M."/>
        </authorList>
    </citation>
    <scope>NUCLEOTIDE SEQUENCE [LARGE SCALE GENOMIC DNA]</scope>
    <source>
        <strain evidence="2 3">HC41</strain>
    </source>
</reference>
<gene>
    <name evidence="2" type="ORF">JY500_19945</name>
</gene>
<sequence length="74" mass="7291">MSSLPWMPLLMLLAALACGLAAGLGALGLWQAPGWLGADGAALALAVSAVALAGSAAIPLAIRRLVARDTPADQ</sequence>
<evidence type="ECO:0000256" key="1">
    <source>
        <dbReference type="SAM" id="Phobius"/>
    </source>
</evidence>
<keyword evidence="3" id="KW-1185">Reference proteome</keyword>
<name>A0ABX7M4M4_9RHOO</name>
<evidence type="ECO:0000313" key="3">
    <source>
        <dbReference type="Proteomes" id="UP000663570"/>
    </source>
</evidence>
<organism evidence="2 3">
    <name type="scientific">Niveibacterium microcysteis</name>
    <dbReference type="NCBI Taxonomy" id="2811415"/>
    <lineage>
        <taxon>Bacteria</taxon>
        <taxon>Pseudomonadati</taxon>
        <taxon>Pseudomonadota</taxon>
        <taxon>Betaproteobacteria</taxon>
        <taxon>Rhodocyclales</taxon>
        <taxon>Rhodocyclaceae</taxon>
        <taxon>Niveibacterium</taxon>
    </lineage>
</organism>
<accession>A0ABX7M4M4</accession>
<protein>
    <submittedName>
        <fullName evidence="2">Uncharacterized protein</fullName>
    </submittedName>
</protein>
<proteinExistence type="predicted"/>
<dbReference type="Proteomes" id="UP000663570">
    <property type="component" value="Chromosome"/>
</dbReference>
<dbReference type="EMBL" id="CP071060">
    <property type="protein sequence ID" value="QSI76704.1"/>
    <property type="molecule type" value="Genomic_DNA"/>
</dbReference>
<keyword evidence="1" id="KW-0812">Transmembrane</keyword>
<evidence type="ECO:0000313" key="2">
    <source>
        <dbReference type="EMBL" id="QSI76704.1"/>
    </source>
</evidence>
<feature type="transmembrane region" description="Helical" evidence="1">
    <location>
        <begin position="41"/>
        <end position="62"/>
    </location>
</feature>
<keyword evidence="1" id="KW-0472">Membrane</keyword>
<dbReference type="RefSeq" id="WP_206254335.1">
    <property type="nucleotide sequence ID" value="NZ_CP071060.1"/>
</dbReference>